<organism evidence="1 2">
    <name type="scientific">Ottowia flava</name>
    <dbReference type="NCBI Taxonomy" id="2675430"/>
    <lineage>
        <taxon>Bacteria</taxon>
        <taxon>Pseudomonadati</taxon>
        <taxon>Pseudomonadota</taxon>
        <taxon>Betaproteobacteria</taxon>
        <taxon>Burkholderiales</taxon>
        <taxon>Comamonadaceae</taxon>
        <taxon>Ottowia</taxon>
    </lineage>
</organism>
<gene>
    <name evidence="1" type="ORF">ACFSF0_06170</name>
</gene>
<evidence type="ECO:0000313" key="2">
    <source>
        <dbReference type="Proteomes" id="UP001597304"/>
    </source>
</evidence>
<protein>
    <submittedName>
        <fullName evidence="1">Uncharacterized protein</fullName>
    </submittedName>
</protein>
<dbReference type="Proteomes" id="UP001597304">
    <property type="component" value="Unassembled WGS sequence"/>
</dbReference>
<reference evidence="2" key="1">
    <citation type="journal article" date="2019" name="Int. J. Syst. Evol. Microbiol.">
        <title>The Global Catalogue of Microorganisms (GCM) 10K type strain sequencing project: providing services to taxonomists for standard genome sequencing and annotation.</title>
        <authorList>
            <consortium name="The Broad Institute Genomics Platform"/>
            <consortium name="The Broad Institute Genome Sequencing Center for Infectious Disease"/>
            <person name="Wu L."/>
            <person name="Ma J."/>
        </authorList>
    </citation>
    <scope>NUCLEOTIDE SEQUENCE [LARGE SCALE GENOMIC DNA]</scope>
    <source>
        <strain evidence="2">LMG 29247</strain>
    </source>
</reference>
<proteinExistence type="predicted"/>
<keyword evidence="2" id="KW-1185">Reference proteome</keyword>
<sequence>MSGTFSNGFVVPNVIKEANGGTTTVGLMNNSESSIPVYWTFHNQESGHVADGCFVMTAKDYEPFVWADRAGTGMDGYRGYLVFAVGTTATGAGAPPLCGTADAAATLAASGPILAGSAFYVDPVNKDVAFTPVIDGPLTIPAGNNLTTLGPDSVTAVGGAASLTTANNQTFAMRYFVDGAPGGNDTAIVVWSTGDQRGTYTVNMFDNAQNRRSVNFQLDHAELDWFNPETIAGRPSTFVDGFISWMPKAAAVSGIPSGVTRTHITARNTSVFTYSVISAPAFGAVQTVLGAHTIR</sequence>
<dbReference type="EMBL" id="JBHUEJ010000015">
    <property type="protein sequence ID" value="MFD1710182.1"/>
    <property type="molecule type" value="Genomic_DNA"/>
</dbReference>
<dbReference type="RefSeq" id="WP_377615051.1">
    <property type="nucleotide sequence ID" value="NZ_JBHUEJ010000015.1"/>
</dbReference>
<evidence type="ECO:0000313" key="1">
    <source>
        <dbReference type="EMBL" id="MFD1710182.1"/>
    </source>
</evidence>
<comment type="caution">
    <text evidence="1">The sequence shown here is derived from an EMBL/GenBank/DDBJ whole genome shotgun (WGS) entry which is preliminary data.</text>
</comment>
<name>A0ABW4KQM1_9BURK</name>
<accession>A0ABW4KQM1</accession>